<feature type="compositionally biased region" description="Basic residues" evidence="2">
    <location>
        <begin position="788"/>
        <end position="799"/>
    </location>
</feature>
<feature type="region of interest" description="Disordered" evidence="2">
    <location>
        <begin position="133"/>
        <end position="179"/>
    </location>
</feature>
<feature type="compositionally biased region" description="Low complexity" evidence="2">
    <location>
        <begin position="168"/>
        <end position="179"/>
    </location>
</feature>
<evidence type="ECO:0000256" key="1">
    <source>
        <dbReference type="SAM" id="Coils"/>
    </source>
</evidence>
<feature type="region of interest" description="Disordered" evidence="2">
    <location>
        <begin position="1407"/>
        <end position="1466"/>
    </location>
</feature>
<evidence type="ECO:0000313" key="3">
    <source>
        <dbReference type="EMBL" id="KAJ1974927.1"/>
    </source>
</evidence>
<feature type="region of interest" description="Disordered" evidence="2">
    <location>
        <begin position="1088"/>
        <end position="1115"/>
    </location>
</feature>
<dbReference type="GO" id="GO:0000226">
    <property type="term" value="P:microtubule cytoskeleton organization"/>
    <property type="evidence" value="ECO:0007669"/>
    <property type="project" value="TreeGrafter"/>
</dbReference>
<feature type="compositionally biased region" description="Acidic residues" evidence="2">
    <location>
        <begin position="746"/>
        <end position="755"/>
    </location>
</feature>
<protein>
    <submittedName>
        <fullName evidence="3">Uncharacterized protein</fullName>
    </submittedName>
</protein>
<feature type="compositionally biased region" description="Low complexity" evidence="2">
    <location>
        <begin position="22"/>
        <end position="45"/>
    </location>
</feature>
<sequence>MPQPRPSAGTTDGAPPPERPPSQRSNPRPPSSRASATAAKSKPPSGHTRRTSTTDRRTPRSRPPSVHGEGLTLASHALPEGTDPTMAQQVQALQAAMPGLDLFNENIMQELVRQLREGQQRIADLETILQEREGSPAAVASQTTPVTNHLPAAALEPPTPQLRKRRSASLSSPARSADSMALPIERRASENAVALLNSDATPHADNHAELEFAMRDVAEEFAMLKREIRSMGPHLRPFTTTARRGLSDGGSGLGSARSALGRKDGLSELLDALAKQKAEPLLNPLGVSPSFGGVSCEPAAWCEELQLGATIGKIFLLQIRELQSRLYDAEQTAQSQDEHATKCVQDLDQARKQNSRLTEELDAMAKKNWDLEVVNQEQTDEIKALKKAVNRSIKETNDLQKTLAMTTETVEQLRCTEERLQQSLEANRTRHEQDMLQTRRKLVTLQRDNNDLSRKYKEVKNDLMGKIQRMGGANARSEFISPTTAERHELDLESLVPGDEMGPPRLEQDDADYPHTPARRREGSWAPGSVAPASAQSLHVQTLTGTLAHYQQKVETLRAARHREKQEKLEYKAALENAQEVIEGLEQKVALMASGAVDGIGQSELAWRDAEDDDSILTERQRRRPATTKPPRTRQVLSRTPKARLRVREARRSLAASSGPAAQDDVFGPSDPAHTSQRASLRSLHSRPSLPPAQPSSQLGDSLASELSRLDAHMDRSHLAANPTQLRDVLLQSGGTPHSSLLADSDGVDNDDSGDAFTDVEAEELVTHARTQRNPSASGARLRPSKGGTRHRQSHLRHRPSPDAGTLQMPQSLSDILGGQPPSPPADDGSPLAHRAQTPAGEMLASPVLSPASPPRPFTPPAPGAQCPLCHTTYHHAQPRVEAMVQTAERFLRTTGTDAPVAKLLCTAAVMTDAVTMADVAVKLRATPAVVQTACQTDPMMGRIETGTNTQVDTVSRAVQPEPPRLSGHQETQTDAVSASDFTRLSRSDVDPGATTLSSSVVHAGTAPMPPDFVSTGIDPLPLPARVDRITTTDAPAVHHAYASTPVLSTADKATAPQEALTRDAATHPALALATLHASTSPDLAVSHEVGIGPRPLNTRDASTAPSPRQAQDPTMPKTLALDMPFGDQGQTAMPDTKALADYRFPAPTAPNPTPDPRPLRTGPVASQLIQPVSPDTAVAAPVTPASLTVQVTPLATSSAPPSGPRSNALSRAGPIIELNSPTTASPTFGSPSLRLVCSNCHCTNVVPWSGSLDNLAGIPELDLQARAGTHPSTSNDALSSVARQFRPRRRSDGFITAMYGRAQTQTVTRPMPMPAPATTHADFAGDTSDLSVALALEKNPALRQLHPQASFASSTTTNTTFTSLSSQPPEDAALTGSHGATAQDRTGGRRHPSYGTVANVQTVVYQSSSASHSHRSLHDTGSYRSEDSRSPRLAGMTQPNPRRGDAALAAPPLPPRPTTPPPPALMAKSRAWQQYLDHELPPPVPDLPRVTRDDSALPALRSNRPPGADQRPPLPPHAGRTLRAYGSLNNLGQAP</sequence>
<feature type="coiled-coil region" evidence="1">
    <location>
        <begin position="340"/>
        <end position="395"/>
    </location>
</feature>
<feature type="region of interest" description="Disordered" evidence="2">
    <location>
        <begin position="730"/>
        <end position="755"/>
    </location>
</feature>
<reference evidence="3" key="1">
    <citation type="submission" date="2022-07" db="EMBL/GenBank/DDBJ databases">
        <title>Phylogenomic reconstructions and comparative analyses of Kickxellomycotina fungi.</title>
        <authorList>
            <person name="Reynolds N.K."/>
            <person name="Stajich J.E."/>
            <person name="Barry K."/>
            <person name="Grigoriev I.V."/>
            <person name="Crous P."/>
            <person name="Smith M.E."/>
        </authorList>
    </citation>
    <scope>NUCLEOTIDE SEQUENCE</scope>
    <source>
        <strain evidence="3">RSA 567</strain>
    </source>
</reference>
<feature type="non-terminal residue" evidence="3">
    <location>
        <position position="1536"/>
    </location>
</feature>
<feature type="region of interest" description="Disordered" evidence="2">
    <location>
        <begin position="960"/>
        <end position="996"/>
    </location>
</feature>
<dbReference type="InterPro" id="IPR053005">
    <property type="entry name" value="Nuclear_Pos-Cytoskel_Interact"/>
</dbReference>
<organism evidence="3 4">
    <name type="scientific">Dimargaris verticillata</name>
    <dbReference type="NCBI Taxonomy" id="2761393"/>
    <lineage>
        <taxon>Eukaryota</taxon>
        <taxon>Fungi</taxon>
        <taxon>Fungi incertae sedis</taxon>
        <taxon>Zoopagomycota</taxon>
        <taxon>Kickxellomycotina</taxon>
        <taxon>Dimargaritomycetes</taxon>
        <taxon>Dimargaritales</taxon>
        <taxon>Dimargaritaceae</taxon>
        <taxon>Dimargaris</taxon>
    </lineage>
</organism>
<dbReference type="PANTHER" id="PTHR28190">
    <property type="entry name" value="NUCLEAR MIGRATION PROTEIN NUM1"/>
    <property type="match status" value="1"/>
</dbReference>
<gene>
    <name evidence="3" type="ORF">H4R34_004530</name>
</gene>
<feature type="region of interest" description="Disordered" evidence="2">
    <location>
        <begin position="1267"/>
        <end position="1287"/>
    </location>
</feature>
<proteinExistence type="predicted"/>
<feature type="region of interest" description="Disordered" evidence="2">
    <location>
        <begin position="611"/>
        <end position="704"/>
    </location>
</feature>
<comment type="caution">
    <text evidence="3">The sequence shown here is derived from an EMBL/GenBank/DDBJ whole genome shotgun (WGS) entry which is preliminary data.</text>
</comment>
<feature type="region of interest" description="Disordered" evidence="2">
    <location>
        <begin position="1"/>
        <end position="70"/>
    </location>
</feature>
<feature type="region of interest" description="Disordered" evidence="2">
    <location>
        <begin position="1349"/>
        <end position="1395"/>
    </location>
</feature>
<feature type="compositionally biased region" description="Low complexity" evidence="2">
    <location>
        <begin position="678"/>
        <end position="688"/>
    </location>
</feature>
<feature type="region of interest" description="Disordered" evidence="2">
    <location>
        <begin position="1479"/>
        <end position="1536"/>
    </location>
</feature>
<feature type="compositionally biased region" description="Polar residues" evidence="2">
    <location>
        <begin position="1100"/>
        <end position="1113"/>
    </location>
</feature>
<evidence type="ECO:0000256" key="2">
    <source>
        <dbReference type="SAM" id="MobiDB-lite"/>
    </source>
</evidence>
<keyword evidence="1" id="KW-0175">Coiled coil</keyword>
<feature type="region of interest" description="Disordered" evidence="2">
    <location>
        <begin position="767"/>
        <end position="834"/>
    </location>
</feature>
<keyword evidence="4" id="KW-1185">Reference proteome</keyword>
<dbReference type="OrthoDB" id="2149224at2759"/>
<dbReference type="PANTHER" id="PTHR28190:SF2">
    <property type="entry name" value="MIGRATION PROTEIN, PUTATIVE (AFU_ORTHOLOGUE AFUA_2G07730)-RELATED"/>
    <property type="match status" value="1"/>
</dbReference>
<dbReference type="GO" id="GO:0005938">
    <property type="term" value="C:cell cortex"/>
    <property type="evidence" value="ECO:0007669"/>
    <property type="project" value="TreeGrafter"/>
</dbReference>
<feature type="region of interest" description="Disordered" evidence="2">
    <location>
        <begin position="496"/>
        <end position="530"/>
    </location>
</feature>
<feature type="compositionally biased region" description="Pro residues" evidence="2">
    <location>
        <begin position="1452"/>
        <end position="1465"/>
    </location>
</feature>
<evidence type="ECO:0000313" key="4">
    <source>
        <dbReference type="Proteomes" id="UP001151582"/>
    </source>
</evidence>
<feature type="coiled-coil region" evidence="1">
    <location>
        <begin position="547"/>
        <end position="588"/>
    </location>
</feature>
<dbReference type="Proteomes" id="UP001151582">
    <property type="component" value="Unassembled WGS sequence"/>
</dbReference>
<feature type="compositionally biased region" description="Low complexity" evidence="2">
    <location>
        <begin position="1350"/>
        <end position="1367"/>
    </location>
</feature>
<dbReference type="GO" id="GO:0015631">
    <property type="term" value="F:tubulin binding"/>
    <property type="evidence" value="ECO:0007669"/>
    <property type="project" value="TreeGrafter"/>
</dbReference>
<feature type="region of interest" description="Disordered" evidence="2">
    <location>
        <begin position="845"/>
        <end position="864"/>
    </location>
</feature>
<dbReference type="EMBL" id="JANBQB010000589">
    <property type="protein sequence ID" value="KAJ1974927.1"/>
    <property type="molecule type" value="Genomic_DNA"/>
</dbReference>
<dbReference type="GO" id="GO:0005739">
    <property type="term" value="C:mitochondrion"/>
    <property type="evidence" value="ECO:0007669"/>
    <property type="project" value="TreeGrafter"/>
</dbReference>
<feature type="region of interest" description="Disordered" evidence="2">
    <location>
        <begin position="235"/>
        <end position="258"/>
    </location>
</feature>
<feature type="compositionally biased region" description="Polar residues" evidence="2">
    <location>
        <begin position="1271"/>
        <end position="1283"/>
    </location>
</feature>
<feature type="compositionally biased region" description="Pro residues" evidence="2">
    <location>
        <begin position="852"/>
        <end position="863"/>
    </location>
</feature>
<feature type="coiled-coil region" evidence="1">
    <location>
        <begin position="435"/>
        <end position="462"/>
    </location>
</feature>
<name>A0A9W8B5D0_9FUNG</name>
<feature type="compositionally biased region" description="Polar residues" evidence="2">
    <location>
        <begin position="969"/>
        <end position="983"/>
    </location>
</feature>
<accession>A0A9W8B5D0</accession>